<sequence>MKRVLIETVCSVIFYILLAVAVSSTIHAMKEIDEGYEAMAVDEVLGKSVEVSSEMNIGSAGMNFEAVQEVTDVETGQTETDAVNVTMSPIPWLLLFIFTIPWMIYSYKTRDRSKSFNAFAMNMTEFQESDEREIQITRSATKAAYKSVGIAIPLLIATMVIQPSLWDALPGYPVYLLAAAIIIPTLVYGIVWIKEYKK</sequence>
<dbReference type="EMBL" id="CP009416">
    <property type="protein sequence ID" value="AJD89907.1"/>
    <property type="molecule type" value="Genomic_DNA"/>
</dbReference>
<name>A0A0B5AMM5_9BACL</name>
<protein>
    <submittedName>
        <fullName evidence="2">Uncharacterized protein</fullName>
    </submittedName>
</protein>
<dbReference type="AlphaFoldDB" id="A0A0B5AMM5"/>
<dbReference type="Proteomes" id="UP000031449">
    <property type="component" value="Chromosome"/>
</dbReference>
<keyword evidence="1" id="KW-1133">Transmembrane helix</keyword>
<reference evidence="2 3" key="1">
    <citation type="submission" date="2014-08" db="EMBL/GenBank/DDBJ databases">
        <title>Complete genome of a marine bacteria Jeotgalibacillus malaysiensis.</title>
        <authorList>
            <person name="Yaakop A.S."/>
            <person name="Chan K.-G."/>
            <person name="Goh K.M."/>
        </authorList>
    </citation>
    <scope>NUCLEOTIDE SEQUENCE [LARGE SCALE GENOMIC DNA]</scope>
    <source>
        <strain evidence="2 3">D5</strain>
    </source>
</reference>
<dbReference type="KEGG" id="jeo:JMA_05900"/>
<feature type="transmembrane region" description="Helical" evidence="1">
    <location>
        <begin position="12"/>
        <end position="29"/>
    </location>
</feature>
<evidence type="ECO:0000313" key="3">
    <source>
        <dbReference type="Proteomes" id="UP000031449"/>
    </source>
</evidence>
<keyword evidence="3" id="KW-1185">Reference proteome</keyword>
<organism evidence="2 3">
    <name type="scientific">Jeotgalibacillus malaysiensis</name>
    <dbReference type="NCBI Taxonomy" id="1508404"/>
    <lineage>
        <taxon>Bacteria</taxon>
        <taxon>Bacillati</taxon>
        <taxon>Bacillota</taxon>
        <taxon>Bacilli</taxon>
        <taxon>Bacillales</taxon>
        <taxon>Caryophanaceae</taxon>
        <taxon>Jeotgalibacillus</taxon>
    </lineage>
</organism>
<dbReference type="STRING" id="1508404.JMA_05900"/>
<keyword evidence="1" id="KW-0812">Transmembrane</keyword>
<dbReference type="HOGENOM" id="CLU_1376542_0_0_9"/>
<gene>
    <name evidence="2" type="ORF">JMA_05900</name>
</gene>
<accession>A0A0B5AMM5</accession>
<feature type="transmembrane region" description="Helical" evidence="1">
    <location>
        <begin position="148"/>
        <end position="166"/>
    </location>
</feature>
<dbReference type="BioCyc" id="JESP1508404:G14D9-9807-MONOMER"/>
<feature type="transmembrane region" description="Helical" evidence="1">
    <location>
        <begin position="172"/>
        <end position="193"/>
    </location>
</feature>
<dbReference type="OrthoDB" id="2449996at2"/>
<proteinExistence type="predicted"/>
<keyword evidence="1" id="KW-0472">Membrane</keyword>
<feature type="transmembrane region" description="Helical" evidence="1">
    <location>
        <begin position="90"/>
        <end position="107"/>
    </location>
</feature>
<evidence type="ECO:0000256" key="1">
    <source>
        <dbReference type="SAM" id="Phobius"/>
    </source>
</evidence>
<evidence type="ECO:0000313" key="2">
    <source>
        <dbReference type="EMBL" id="AJD89907.1"/>
    </source>
</evidence>